<feature type="region of interest" description="Disordered" evidence="1">
    <location>
        <begin position="288"/>
        <end position="310"/>
    </location>
</feature>
<dbReference type="EMBL" id="CP046171">
    <property type="protein sequence ID" value="QIS05123.1"/>
    <property type="molecule type" value="Genomic_DNA"/>
</dbReference>
<feature type="region of interest" description="Disordered" evidence="1">
    <location>
        <begin position="467"/>
        <end position="500"/>
    </location>
</feature>
<evidence type="ECO:0000313" key="3">
    <source>
        <dbReference type="Proteomes" id="UP000501705"/>
    </source>
</evidence>
<sequence length="500" mass="54305">MSGWDLTRTNVTNWNTSQLATLAIKLATSNNTFAYQIDRMPQEFSNFGADWVGRAHDAAYGRISEDHLQARKIKEETGDLVTVLGQAADGLYWTRDALLKKVSDAEAPNAAGEGATMKVENNWSVTLTIADTVPSDKHADIRAAAQDHQDLIAKAFTELRTAAEETDRLIREAGWQIRYAGNHFGDGIDAPTTPGTADPGDSVYQRQQAPGTEGFSEERTQAAAAAFEAVFGRPPTSPTDWQTAHILNPNSYTPKFQGVAPVIQVVKIDKVPGQGVVRAAQYIEQRDVSSWPPPKRDLGDNRTADPHFDPEHAKVSTYIDYENGIVVLRQNPSVRQNPDGSPGEVQIGIPQGEVWQANDGSVRIKYDAGNPFAPDWTANAPGDTKLDQHGVTVNGDLVFKPGANGVEVHGTRTDYPSLEVYQDDPQGNTRTVVLDPAVSGRSWGPSVNLPFHHDIGLGETATRPFQEWNSTYDVPGPDKPSTPIGPTTNPPHVPLPKGTV</sequence>
<evidence type="ECO:0000313" key="2">
    <source>
        <dbReference type="EMBL" id="QIS05123.1"/>
    </source>
</evidence>
<feature type="compositionally biased region" description="Basic and acidic residues" evidence="1">
    <location>
        <begin position="294"/>
        <end position="310"/>
    </location>
</feature>
<dbReference type="AlphaFoldDB" id="A0A6G9XWB6"/>
<evidence type="ECO:0000256" key="1">
    <source>
        <dbReference type="SAM" id="MobiDB-lite"/>
    </source>
</evidence>
<organism evidence="2 3">
    <name type="scientific">Nocardia brasiliensis</name>
    <dbReference type="NCBI Taxonomy" id="37326"/>
    <lineage>
        <taxon>Bacteria</taxon>
        <taxon>Bacillati</taxon>
        <taxon>Actinomycetota</taxon>
        <taxon>Actinomycetes</taxon>
        <taxon>Mycobacteriales</taxon>
        <taxon>Nocardiaceae</taxon>
        <taxon>Nocardia</taxon>
    </lineage>
</organism>
<protein>
    <submittedName>
        <fullName evidence="2">Uncharacterized protein</fullName>
    </submittedName>
</protein>
<proteinExistence type="predicted"/>
<gene>
    <name evidence="2" type="ORF">F5X71_24895</name>
</gene>
<name>A0A6G9XWB6_NOCBR</name>
<reference evidence="2 3" key="1">
    <citation type="journal article" date="2019" name="ACS Chem. Biol.">
        <title>Identification and Mobilization of a Cryptic Antibiotic Biosynthesis Gene Locus from a Human-Pathogenic Nocardia Isolate.</title>
        <authorList>
            <person name="Herisse M."/>
            <person name="Ishida K."/>
            <person name="Porter J.L."/>
            <person name="Howden B."/>
            <person name="Hertweck C."/>
            <person name="Stinear T.P."/>
            <person name="Pidot S.J."/>
        </authorList>
    </citation>
    <scope>NUCLEOTIDE SEQUENCE [LARGE SCALE GENOMIC DNA]</scope>
    <source>
        <strain evidence="2 3">AUSMDU00024985</strain>
    </source>
</reference>
<accession>A0A6G9XWB6</accession>
<dbReference type="RefSeq" id="WP_167464216.1">
    <property type="nucleotide sequence ID" value="NZ_CP046171.1"/>
</dbReference>
<dbReference type="Proteomes" id="UP000501705">
    <property type="component" value="Chromosome"/>
</dbReference>